<proteinExistence type="predicted"/>
<comment type="caution">
    <text evidence="2">The sequence shown here is derived from an EMBL/GenBank/DDBJ whole genome shotgun (WGS) entry which is preliminary data.</text>
</comment>
<evidence type="ECO:0000313" key="2">
    <source>
        <dbReference type="EMBL" id="ERM92531.1"/>
    </source>
</evidence>
<evidence type="ECO:0000313" key="3">
    <source>
        <dbReference type="Proteomes" id="UP000016856"/>
    </source>
</evidence>
<accession>U5CUB8</accession>
<name>U5CUB8_CALSX</name>
<dbReference type="AlphaFoldDB" id="U5CUB8"/>
<dbReference type="InterPro" id="IPR047951">
    <property type="entry name" value="Transpos_ISL3"/>
</dbReference>
<dbReference type="EMBL" id="AXDC01000010">
    <property type="protein sequence ID" value="ERM92531.1"/>
    <property type="molecule type" value="Genomic_DNA"/>
</dbReference>
<dbReference type="InterPro" id="IPR002560">
    <property type="entry name" value="Transposase_DDE"/>
</dbReference>
<reference evidence="2 3" key="1">
    <citation type="journal article" date="2013" name="Genome Announc.">
        <title>Draft Genome Sequence of an Anaerobic and Extremophilic Bacterium, Caldanaerobacter yonseiensis, Isolated from a Geothermal Hot Stream.</title>
        <authorList>
            <person name="Lee S.J."/>
            <person name="Lee Y.J."/>
            <person name="Park G.S."/>
            <person name="Kim B.C."/>
            <person name="Lee S.J."/>
            <person name="Shin J.H."/>
            <person name="Lee D.W."/>
        </authorList>
    </citation>
    <scope>NUCLEOTIDE SEQUENCE [LARGE SCALE GENOMIC DNA]</scope>
    <source>
        <strain evidence="2 3">KB-1</strain>
    </source>
</reference>
<dbReference type="Proteomes" id="UP000016856">
    <property type="component" value="Unassembled WGS sequence"/>
</dbReference>
<dbReference type="PANTHER" id="PTHR33498">
    <property type="entry name" value="TRANSPOSASE FOR INSERTION SEQUENCE ELEMENT IS1557"/>
    <property type="match status" value="1"/>
</dbReference>
<dbReference type="RefSeq" id="WP_022587625.1">
    <property type="nucleotide sequence ID" value="NZ_AXDC01000010.1"/>
</dbReference>
<dbReference type="Pfam" id="PF01610">
    <property type="entry name" value="DDE_Tnp_ISL3"/>
    <property type="match status" value="1"/>
</dbReference>
<sequence length="85" mass="10275">MKLLDTIGVEPDYKTLHDVISIDEFKGNSGGRKYHCIIIDLKERKLLDILKDRKQDNLSEYFKRFKDRNEVKWVIIDMLKPFYRQ</sequence>
<gene>
    <name evidence="2" type="ORF">O163_05055</name>
</gene>
<dbReference type="PANTHER" id="PTHR33498:SF1">
    <property type="entry name" value="TRANSPOSASE FOR INSERTION SEQUENCE ELEMENT IS1557"/>
    <property type="match status" value="1"/>
</dbReference>
<organism evidence="2 3">
    <name type="scientific">Caldanaerobacter subterraneus subsp. yonseiensis KB-1</name>
    <dbReference type="NCBI Taxonomy" id="1388761"/>
    <lineage>
        <taxon>Bacteria</taxon>
        <taxon>Bacillati</taxon>
        <taxon>Bacillota</taxon>
        <taxon>Clostridia</taxon>
        <taxon>Thermoanaerobacterales</taxon>
        <taxon>Thermoanaerobacteraceae</taxon>
        <taxon>Caldanaerobacter</taxon>
    </lineage>
</organism>
<evidence type="ECO:0000259" key="1">
    <source>
        <dbReference type="Pfam" id="PF01610"/>
    </source>
</evidence>
<feature type="domain" description="Transposase IS204/IS1001/IS1096/IS1165 DDE" evidence="1">
    <location>
        <begin position="20"/>
        <end position="83"/>
    </location>
</feature>
<protein>
    <recommendedName>
        <fullName evidence="1">Transposase IS204/IS1001/IS1096/IS1165 DDE domain-containing protein</fullName>
    </recommendedName>
</protein>
<dbReference type="PATRIC" id="fig|1388761.3.peg.1009"/>